<comment type="caution">
    <text evidence="2">The sequence shown here is derived from an EMBL/GenBank/DDBJ whole genome shotgun (WGS) entry which is preliminary data.</text>
</comment>
<dbReference type="PROSITE" id="PS50943">
    <property type="entry name" value="HTH_CROC1"/>
    <property type="match status" value="1"/>
</dbReference>
<evidence type="ECO:0000259" key="1">
    <source>
        <dbReference type="PROSITE" id="PS50943"/>
    </source>
</evidence>
<accession>A0A4R4YB53</accession>
<keyword evidence="3" id="KW-1185">Reference proteome</keyword>
<feature type="domain" description="HTH cro/C1-type" evidence="1">
    <location>
        <begin position="48"/>
        <end position="105"/>
    </location>
</feature>
<dbReference type="AlphaFoldDB" id="A0A4R4YB53"/>
<dbReference type="CDD" id="cd00093">
    <property type="entry name" value="HTH_XRE"/>
    <property type="match status" value="1"/>
</dbReference>
<dbReference type="EMBL" id="SMKW01000054">
    <property type="protein sequence ID" value="TDD41785.1"/>
    <property type="molecule type" value="Genomic_DNA"/>
</dbReference>
<dbReference type="GO" id="GO:0003677">
    <property type="term" value="F:DNA binding"/>
    <property type="evidence" value="ECO:0007669"/>
    <property type="project" value="InterPro"/>
</dbReference>
<dbReference type="Proteomes" id="UP000294947">
    <property type="component" value="Unassembled WGS sequence"/>
</dbReference>
<evidence type="ECO:0000313" key="2">
    <source>
        <dbReference type="EMBL" id="TDD41785.1"/>
    </source>
</evidence>
<dbReference type="Gene3D" id="1.10.260.40">
    <property type="entry name" value="lambda repressor-like DNA-binding domains"/>
    <property type="match status" value="1"/>
</dbReference>
<protein>
    <submittedName>
        <fullName evidence="2">XRE family transcriptional regulator</fullName>
    </submittedName>
</protein>
<dbReference type="Pfam" id="PF19054">
    <property type="entry name" value="DUF5753"/>
    <property type="match status" value="1"/>
</dbReference>
<sequence>MLGTVLGFLVEFLVDVMMFAEWREGTLMRMTSNDPGPLVQRLVLGAELRELRESHGLSADEAAAALGWYRNKISKIETGESKLSDKDAHALVALYGAATKSTDRVLALAKEARRKIPPARVPDWAKKYVNLEANASEIKLFFGDSIPGVLQTREYARELLSASVVVPSMDVDEMAESRERRSARFFSDRSPMLWVVLGEEAIRRRVGGRDVHRAQLEQLRSLAELDHVTVQVIPLESGAHAGLGIAFTLLHLEHANSSIAYIESLTSSDYLSRPQHTRAYSLVFDRLRVAALSDRDTLSLINREIEALG</sequence>
<dbReference type="InterPro" id="IPR010982">
    <property type="entry name" value="Lambda_DNA-bd_dom_sf"/>
</dbReference>
<proteinExistence type="predicted"/>
<organism evidence="2 3">
    <name type="scientific">Saccharopolyspora elongata</name>
    <dbReference type="NCBI Taxonomy" id="2530387"/>
    <lineage>
        <taxon>Bacteria</taxon>
        <taxon>Bacillati</taxon>
        <taxon>Actinomycetota</taxon>
        <taxon>Actinomycetes</taxon>
        <taxon>Pseudonocardiales</taxon>
        <taxon>Pseudonocardiaceae</taxon>
        <taxon>Saccharopolyspora</taxon>
    </lineage>
</organism>
<dbReference type="InterPro" id="IPR043917">
    <property type="entry name" value="DUF5753"/>
</dbReference>
<dbReference type="SUPFAM" id="SSF47413">
    <property type="entry name" value="lambda repressor-like DNA-binding domains"/>
    <property type="match status" value="1"/>
</dbReference>
<name>A0A4R4YB53_9PSEU</name>
<gene>
    <name evidence="2" type="ORF">E1288_31215</name>
</gene>
<dbReference type="Pfam" id="PF13560">
    <property type="entry name" value="HTH_31"/>
    <property type="match status" value="1"/>
</dbReference>
<evidence type="ECO:0000313" key="3">
    <source>
        <dbReference type="Proteomes" id="UP000294947"/>
    </source>
</evidence>
<dbReference type="OrthoDB" id="4285266at2"/>
<dbReference type="SMART" id="SM00530">
    <property type="entry name" value="HTH_XRE"/>
    <property type="match status" value="1"/>
</dbReference>
<reference evidence="2 3" key="1">
    <citation type="submission" date="2019-03" db="EMBL/GenBank/DDBJ databases">
        <title>Draft genome sequences of novel Actinobacteria.</title>
        <authorList>
            <person name="Sahin N."/>
            <person name="Ay H."/>
            <person name="Saygin H."/>
        </authorList>
    </citation>
    <scope>NUCLEOTIDE SEQUENCE [LARGE SCALE GENOMIC DNA]</scope>
    <source>
        <strain evidence="2 3">7K502</strain>
    </source>
</reference>
<dbReference type="InterPro" id="IPR001387">
    <property type="entry name" value="Cro/C1-type_HTH"/>
</dbReference>